<keyword evidence="2" id="KW-0472">Membrane</keyword>
<name>A0A7S4VK89_9DINO</name>
<feature type="transmembrane region" description="Helical" evidence="2">
    <location>
        <begin position="309"/>
        <end position="331"/>
    </location>
</feature>
<accession>A0A7S4VK89</accession>
<dbReference type="AlphaFoldDB" id="A0A7S4VK89"/>
<feature type="transmembrane region" description="Helical" evidence="2">
    <location>
        <begin position="208"/>
        <end position="233"/>
    </location>
</feature>
<sequence>MSQLLGIYQSVNQDDKQQELLQPQRPLQQQAWQHRGSLLPGKSALKRFSADSSVRRISTVSQSSRSGRKKLGRVCVAEEISEHGSSGSDEDSGSENWDAGSTRGSVLDVGEDDQGSEQEDLPLAPRLRRQSMRTQSFMDRLKAKRSTRSNFGFHVNLAFKGAIFTVLGNLPVLVHPVQVMIPKQFWPVLGYVGLYFVFTLWKNLGDTIAFAFQGIAGALLGTLEVMMATTVIGGTTAQTSLQICFVWFSFVAYIWLVLWLNFDGNTRCTALCTHVSFTMLVLQPEKPGIEKNLMRSFSMEEFWKFRAEVVNLAVVVAGALLALLAASLPLVPVLPSTYVFKVGDALRYAEEEIEDLTQSMGQLVLDAVKGFGAHGETLVVDGFIAQAEHMHVRLQNLDVLGDAAWWEVIFPGASHRRLRLRAIKDMHDILISVLDNVIILLYTLKYEDFNDSHQEMMDEIEVPLEDLAQFFCDELNKAMDTLMQAQTDSPQSNRKEVLRQKKHLINELGEAYMRTLEKIVGAPPPCPEEDDERGTSPRRRTSSSYSTGSQHVEMLNETMEESHFVYRLILMTDRLIKRLERQEPVPEDQRTRCGLLVTLVRHLLNSDVLFEPDHITFAIRQSITMVVSFVVCMRYYGYSATMAVTQSLLVNEGGYTGSMLKKNLGRLQGVVIGTIFPHLFFDWFSECSFVHELTLVVILFFIEWISLYVYFSSDDFGYVGCLVGAFGASAISQGCGRSPNTIKSLYLVMEQNAVGIALLTLVDLVFAPERASDLANRRMCLEPSASKRQNDILGMLPLLQHGLAGALDLDLQAEEAPTQHIPQMQKEGFGEWNMKAIRQLRQSMRLCDEAYAEPRYMRRPWPYKLFADVVMVCQGLRVDIIALTDAMGAQVAAQRGRSDNFFNENQEFRKFARKLVRAFNSVSHMVRLALKHFDEEDGEQGRRRAEIHQEAANLKIPADEDVSRLSRSLVEHPDIWKVRGDIEKRRLSVRSRVLTDTFCRTSVAVCVLRNVARRLQKLHTSVVDCV</sequence>
<feature type="region of interest" description="Disordered" evidence="1">
    <location>
        <begin position="24"/>
        <end position="44"/>
    </location>
</feature>
<feature type="transmembrane region" description="Helical" evidence="2">
    <location>
        <begin position="151"/>
        <end position="172"/>
    </location>
</feature>
<gene>
    <name evidence="3" type="ORF">AMON00008_LOCUS52640</name>
</gene>
<organism evidence="3">
    <name type="scientific">Alexandrium monilatum</name>
    <dbReference type="NCBI Taxonomy" id="311494"/>
    <lineage>
        <taxon>Eukaryota</taxon>
        <taxon>Sar</taxon>
        <taxon>Alveolata</taxon>
        <taxon>Dinophyceae</taxon>
        <taxon>Gonyaulacales</taxon>
        <taxon>Pyrocystaceae</taxon>
        <taxon>Alexandrium</taxon>
    </lineage>
</organism>
<proteinExistence type="predicted"/>
<keyword evidence="2" id="KW-0812">Transmembrane</keyword>
<evidence type="ECO:0000313" key="3">
    <source>
        <dbReference type="EMBL" id="CAE4650399.1"/>
    </source>
</evidence>
<feature type="region of interest" description="Disordered" evidence="1">
    <location>
        <begin position="79"/>
        <end position="122"/>
    </location>
</feature>
<keyword evidence="2" id="KW-1133">Transmembrane helix</keyword>
<evidence type="ECO:0000256" key="1">
    <source>
        <dbReference type="SAM" id="MobiDB-lite"/>
    </source>
</evidence>
<reference evidence="3" key="1">
    <citation type="submission" date="2021-01" db="EMBL/GenBank/DDBJ databases">
        <authorList>
            <person name="Corre E."/>
            <person name="Pelletier E."/>
            <person name="Niang G."/>
            <person name="Scheremetjew M."/>
            <person name="Finn R."/>
            <person name="Kale V."/>
            <person name="Holt S."/>
            <person name="Cochrane G."/>
            <person name="Meng A."/>
            <person name="Brown T."/>
            <person name="Cohen L."/>
        </authorList>
    </citation>
    <scope>NUCLEOTIDE SEQUENCE</scope>
    <source>
        <strain evidence="3">CCMP3105</strain>
    </source>
</reference>
<feature type="region of interest" description="Disordered" evidence="1">
    <location>
        <begin position="520"/>
        <end position="550"/>
    </location>
</feature>
<feature type="compositionally biased region" description="Acidic residues" evidence="1">
    <location>
        <begin position="109"/>
        <end position="120"/>
    </location>
</feature>
<feature type="transmembrane region" description="Helical" evidence="2">
    <location>
        <begin position="184"/>
        <end position="201"/>
    </location>
</feature>
<dbReference type="EMBL" id="HBNR01074137">
    <property type="protein sequence ID" value="CAE4650399.1"/>
    <property type="molecule type" value="Transcribed_RNA"/>
</dbReference>
<evidence type="ECO:0000256" key="2">
    <source>
        <dbReference type="SAM" id="Phobius"/>
    </source>
</evidence>
<feature type="transmembrane region" description="Helical" evidence="2">
    <location>
        <begin position="239"/>
        <end position="260"/>
    </location>
</feature>
<protein>
    <submittedName>
        <fullName evidence="3">Uncharacterized protein</fullName>
    </submittedName>
</protein>